<feature type="domain" description="Polymerase/histidinol phosphatase N-terminal" evidence="12">
    <location>
        <begin position="3"/>
        <end position="70"/>
    </location>
</feature>
<dbReference type="InterPro" id="IPR012340">
    <property type="entry name" value="NA-bd_OB-fold"/>
</dbReference>
<dbReference type="InterPro" id="IPR029460">
    <property type="entry name" value="DNAPol_HHH"/>
</dbReference>
<gene>
    <name evidence="13" type="primary">dnaE</name>
    <name evidence="13" type="ORF">LFYK43_22350</name>
</gene>
<accession>A0A401IWA0</accession>
<evidence type="ECO:0000256" key="10">
    <source>
        <dbReference type="ARBA" id="ARBA00026073"/>
    </source>
</evidence>
<dbReference type="RefSeq" id="WP_124978367.1">
    <property type="nucleotide sequence ID" value="NZ_BFFP01000054.1"/>
</dbReference>
<evidence type="ECO:0000256" key="11">
    <source>
        <dbReference type="ARBA" id="ARBA00049244"/>
    </source>
</evidence>
<evidence type="ECO:0000256" key="5">
    <source>
        <dbReference type="ARBA" id="ARBA00022679"/>
    </source>
</evidence>
<dbReference type="CDD" id="cd04485">
    <property type="entry name" value="DnaE_OBF"/>
    <property type="match status" value="1"/>
</dbReference>
<reference evidence="13 14" key="1">
    <citation type="journal article" date="2019" name="Int. J. Syst. Evol. Microbiol.">
        <title>Lactobacillus salitolerans sp. nov., a novel lactic acid bacterium isolated from spent mushroom substrates.</title>
        <authorList>
            <person name="Tohno M."/>
            <person name="Tanizawa Y."/>
            <person name="Kojima Y."/>
            <person name="Sakamoto M."/>
            <person name="Nakamura Y."/>
            <person name="Ohkuma M."/>
            <person name="Kobayashi H."/>
        </authorList>
    </citation>
    <scope>NUCLEOTIDE SEQUENCE [LARGE SCALE GENOMIC DNA]</scope>
    <source>
        <strain evidence="13 14">YK43</strain>
    </source>
</reference>
<evidence type="ECO:0000256" key="6">
    <source>
        <dbReference type="ARBA" id="ARBA00022695"/>
    </source>
</evidence>
<dbReference type="Pfam" id="PF17657">
    <property type="entry name" value="DNA_pol3_finger"/>
    <property type="match status" value="1"/>
</dbReference>
<dbReference type="Pfam" id="PF07733">
    <property type="entry name" value="DNA_pol3_alpha"/>
    <property type="match status" value="1"/>
</dbReference>
<keyword evidence="7" id="KW-0235">DNA replication</keyword>
<keyword evidence="6" id="KW-0548">Nucleotidyltransferase</keyword>
<dbReference type="InterPro" id="IPR003141">
    <property type="entry name" value="Pol/His_phosphatase_N"/>
</dbReference>
<dbReference type="PANTHER" id="PTHR32294">
    <property type="entry name" value="DNA POLYMERASE III SUBUNIT ALPHA"/>
    <property type="match status" value="1"/>
</dbReference>
<comment type="caution">
    <text evidence="13">The sequence shown here is derived from an EMBL/GenBank/DDBJ whole genome shotgun (WGS) entry which is preliminary data.</text>
</comment>
<dbReference type="InterPro" id="IPR004365">
    <property type="entry name" value="NA-bd_OB_tRNA"/>
</dbReference>
<dbReference type="OrthoDB" id="9803237at2"/>
<keyword evidence="5" id="KW-0808">Transferase</keyword>
<dbReference type="InterPro" id="IPR041931">
    <property type="entry name" value="DNA_pol3_alpha_thumb_dom"/>
</dbReference>
<dbReference type="SUPFAM" id="SSF89550">
    <property type="entry name" value="PHP domain-like"/>
    <property type="match status" value="1"/>
</dbReference>
<evidence type="ECO:0000256" key="2">
    <source>
        <dbReference type="ARBA" id="ARBA00009496"/>
    </source>
</evidence>
<proteinExistence type="inferred from homology"/>
<evidence type="ECO:0000256" key="1">
    <source>
        <dbReference type="ARBA" id="ARBA00004496"/>
    </source>
</evidence>
<dbReference type="InterPro" id="IPR004805">
    <property type="entry name" value="DnaE2/DnaE/PolC"/>
</dbReference>
<dbReference type="InterPro" id="IPR016195">
    <property type="entry name" value="Pol/histidinol_Pase-like"/>
</dbReference>
<dbReference type="CDD" id="cd07431">
    <property type="entry name" value="PHP_PolIIIA"/>
    <property type="match status" value="1"/>
</dbReference>
<dbReference type="PANTHER" id="PTHR32294:SF0">
    <property type="entry name" value="DNA POLYMERASE III SUBUNIT ALPHA"/>
    <property type="match status" value="1"/>
</dbReference>
<evidence type="ECO:0000256" key="3">
    <source>
        <dbReference type="ARBA" id="ARBA00012417"/>
    </source>
</evidence>
<dbReference type="Gene3D" id="3.20.20.140">
    <property type="entry name" value="Metal-dependent hydrolases"/>
    <property type="match status" value="1"/>
</dbReference>
<dbReference type="AlphaFoldDB" id="A0A401IWA0"/>
<dbReference type="NCBIfam" id="TIGR00594">
    <property type="entry name" value="polc"/>
    <property type="match status" value="1"/>
</dbReference>
<dbReference type="InterPro" id="IPR011708">
    <property type="entry name" value="DNA_pol3_alpha_NTPase_dom"/>
</dbReference>
<evidence type="ECO:0000256" key="9">
    <source>
        <dbReference type="ARBA" id="ARBA00025611"/>
    </source>
</evidence>
<dbReference type="InterPro" id="IPR040982">
    <property type="entry name" value="DNA_pol3_finger"/>
</dbReference>
<dbReference type="EC" id="2.7.7.7" evidence="3"/>
<comment type="subcellular location">
    <subcellularLocation>
        <location evidence="1">Cytoplasm</location>
    </subcellularLocation>
</comment>
<keyword evidence="8" id="KW-0239">DNA-directed DNA polymerase</keyword>
<evidence type="ECO:0000259" key="12">
    <source>
        <dbReference type="SMART" id="SM00481"/>
    </source>
</evidence>
<evidence type="ECO:0000313" key="14">
    <source>
        <dbReference type="Proteomes" id="UP000286848"/>
    </source>
</evidence>
<evidence type="ECO:0000256" key="4">
    <source>
        <dbReference type="ARBA" id="ARBA00019114"/>
    </source>
</evidence>
<dbReference type="GO" id="GO:0003887">
    <property type="term" value="F:DNA-directed DNA polymerase activity"/>
    <property type="evidence" value="ECO:0007669"/>
    <property type="project" value="UniProtKB-KW"/>
</dbReference>
<dbReference type="Pfam" id="PF01336">
    <property type="entry name" value="tRNA_anti-codon"/>
    <property type="match status" value="1"/>
</dbReference>
<keyword evidence="14" id="KW-1185">Reference proteome</keyword>
<comment type="similarity">
    <text evidence="2">Belongs to the DNA polymerase type-C family. DnaE subfamily.</text>
</comment>
<dbReference type="GO" id="GO:0008408">
    <property type="term" value="F:3'-5' exonuclease activity"/>
    <property type="evidence" value="ECO:0007669"/>
    <property type="project" value="InterPro"/>
</dbReference>
<dbReference type="GO" id="GO:0003676">
    <property type="term" value="F:nucleic acid binding"/>
    <property type="evidence" value="ECO:0007669"/>
    <property type="project" value="InterPro"/>
</dbReference>
<dbReference type="Gene3D" id="1.10.150.870">
    <property type="match status" value="1"/>
</dbReference>
<dbReference type="EMBL" id="BFFP01000054">
    <property type="protein sequence ID" value="GBG95776.1"/>
    <property type="molecule type" value="Genomic_DNA"/>
</dbReference>
<dbReference type="SMART" id="SM00481">
    <property type="entry name" value="POLIIIAc"/>
    <property type="match status" value="1"/>
</dbReference>
<dbReference type="Gene3D" id="1.10.10.1600">
    <property type="entry name" value="Bacterial DNA polymerase III alpha subunit, thumb domain"/>
    <property type="match status" value="1"/>
</dbReference>
<dbReference type="NCBIfam" id="NF004226">
    <property type="entry name" value="PRK05673.1"/>
    <property type="match status" value="1"/>
</dbReference>
<comment type="catalytic activity">
    <reaction evidence="11">
        <text>DNA(n) + a 2'-deoxyribonucleoside 5'-triphosphate = DNA(n+1) + diphosphate</text>
        <dbReference type="Rhea" id="RHEA:22508"/>
        <dbReference type="Rhea" id="RHEA-COMP:17339"/>
        <dbReference type="Rhea" id="RHEA-COMP:17340"/>
        <dbReference type="ChEBI" id="CHEBI:33019"/>
        <dbReference type="ChEBI" id="CHEBI:61560"/>
        <dbReference type="ChEBI" id="CHEBI:173112"/>
        <dbReference type="EC" id="2.7.7.7"/>
    </reaction>
</comment>
<evidence type="ECO:0000256" key="7">
    <source>
        <dbReference type="ARBA" id="ARBA00022705"/>
    </source>
</evidence>
<evidence type="ECO:0000256" key="8">
    <source>
        <dbReference type="ARBA" id="ARBA00022932"/>
    </source>
</evidence>
<protein>
    <recommendedName>
        <fullName evidence="4">DNA polymerase III subunit alpha</fullName>
        <ecNumber evidence="3">2.7.7.7</ecNumber>
    </recommendedName>
</protein>
<dbReference type="Proteomes" id="UP000286848">
    <property type="component" value="Unassembled WGS sequence"/>
</dbReference>
<dbReference type="GO" id="GO:0006260">
    <property type="term" value="P:DNA replication"/>
    <property type="evidence" value="ECO:0007669"/>
    <property type="project" value="UniProtKB-KW"/>
</dbReference>
<dbReference type="GO" id="GO:0005737">
    <property type="term" value="C:cytoplasm"/>
    <property type="evidence" value="ECO:0007669"/>
    <property type="project" value="UniProtKB-SubCell"/>
</dbReference>
<comment type="function">
    <text evidence="9">DNA polymerase III is a complex, multichain enzyme responsible for most of the replicative synthesis in bacteria. This DNA polymerase also exhibits 3' to 5' exonuclease activity. The alpha chain is the DNA polymerase.</text>
</comment>
<dbReference type="Pfam" id="PF02811">
    <property type="entry name" value="PHP"/>
    <property type="match status" value="1"/>
</dbReference>
<name>A0A401IWA0_9LACO</name>
<sequence length="1113" mass="125278">MYSPLQVISSYSLLQSPLKISELIDTAKKMGYQALALTDINVMYGILDFYKLCKQNNIQPLLGLTLQLHDSTQQQPSKNELILFAKNKLGYQNLVKLSSLKMTKQENELAGNQLSLSEIEPFLHEIMVITPTSQGYLTEALAVNDFENAQRWLAQLKAACDPDSLFVGLSSQMDDQLVVSLRKLADKSSVKVVAAAAVKYLRPEQNFQAHVLQAIDSGTKMTATELTKRVDGPHYLKSPHEFADEYQQSGLADAFANAQELISSLTVELEFPPTRLPKFQTPSGLSSKDYLQQLCQQGLEKRLQNKSSASRQEYEERLNHELAVISRMGFNDYFLIVWDVTNFAHENQIMIGPGRGSVAGSLVAYCLLITDVDPLQYDLLFERFLNEERAQMPDIDLDIPDLKRGKVIEYVHQKYGHRQMAQIITFGTLAAKQALRDVCRVMGATSFEMEQWSKAVPGILHISLSQAYQQSQKLQNLVADSQKNALIFQTASSLEGLPRHYSVHAAGVILSEQPLDEIVPVQLGSDQMLMTQFAKDEVEEVGLLKMDFLGLRNLTILENALRFIEVGYNKKLNINEIKLNDPNTLQLFQKAKTNGVFQFESDGIKNVLRKLAPTSFEDIAAVNALYRPGPMNNIDEFIARKHGQKRVTYPDPALKQILEATYGIMVYQEQVMQVASAMGGFSLGQADLLRRAMSKKKHDVIADMREKFISGAKYKGFKAENAAKVYEYIGRFGDYGFNRSHAVAYSKMAFELAYIKCHYPAAFYAALLNSVIGSDNKIKTYLSEAKSNKIIVHAPDINLSQKYFILKGQEIYFGLGCIKTVRRNFVKVILDERQTHGSYQNFNNFLQRMPVEYLKEDSIKALIYSGVFDTFNPSRAQVLAQLPQMLKNAELSGGNVELFEMLAPKPDTAISELSSEEQLEKENYYLGAFLSGHPVEKYASLIPIYQTVKVAQIRPNQNVSTILAIKKIKTIRTKKGEQMAFITADDETGTIDLTLFPQQYRQYSAKLHEGAVILASGNTEERQGLSLLIRMIKPANELKMQRYFIRLESGISVEQKQALKKILTSFHGNTPVIIFDTKSDQKTLLHKDFWLSEDSGAQEALTQLLGAQNVVLH</sequence>
<dbReference type="Gene3D" id="2.40.50.140">
    <property type="entry name" value="Nucleic acid-binding proteins"/>
    <property type="match status" value="1"/>
</dbReference>
<comment type="subunit">
    <text evidence="10">DNA polymerase III contains a core (composed of alpha, epsilon and theta chains) that associates with a tau subunit. This core dimerizes to form the POLIII' complex. PolIII' associates with the gamma complex (composed of gamma, delta, delta', psi and chi chains) and with the beta chain to form the complete DNA polymerase III complex.</text>
</comment>
<dbReference type="InterPro" id="IPR004013">
    <property type="entry name" value="PHP_dom"/>
</dbReference>
<organism evidence="13 14">
    <name type="scientific">Ligilactobacillus salitolerans</name>
    <dbReference type="NCBI Taxonomy" id="1808352"/>
    <lineage>
        <taxon>Bacteria</taxon>
        <taxon>Bacillati</taxon>
        <taxon>Bacillota</taxon>
        <taxon>Bacilli</taxon>
        <taxon>Lactobacillales</taxon>
        <taxon>Lactobacillaceae</taxon>
        <taxon>Ligilactobacillus</taxon>
    </lineage>
</organism>
<dbReference type="Pfam" id="PF14579">
    <property type="entry name" value="HHH_6"/>
    <property type="match status" value="1"/>
</dbReference>
<evidence type="ECO:0000313" key="13">
    <source>
        <dbReference type="EMBL" id="GBG95776.1"/>
    </source>
</evidence>